<keyword evidence="3 7" id="KW-1133">Transmembrane helix</keyword>
<dbReference type="AlphaFoldDB" id="A0A383D471"/>
<gene>
    <name evidence="9" type="ORF">METZ01_LOCUS492055</name>
</gene>
<organism evidence="9">
    <name type="scientific">marine metagenome</name>
    <dbReference type="NCBI Taxonomy" id="408172"/>
    <lineage>
        <taxon>unclassified sequences</taxon>
        <taxon>metagenomes</taxon>
        <taxon>ecological metagenomes</taxon>
    </lineage>
</organism>
<evidence type="ECO:0000256" key="2">
    <source>
        <dbReference type="ARBA" id="ARBA00022692"/>
    </source>
</evidence>
<name>A0A383D471_9ZZZZ</name>
<reference evidence="9" key="1">
    <citation type="submission" date="2018-05" db="EMBL/GenBank/DDBJ databases">
        <authorList>
            <person name="Lanie J.A."/>
            <person name="Ng W.-L."/>
            <person name="Kazmierczak K.M."/>
            <person name="Andrzejewski T.M."/>
            <person name="Davidsen T.M."/>
            <person name="Wayne K.J."/>
            <person name="Tettelin H."/>
            <person name="Glass J.I."/>
            <person name="Rusch D."/>
            <person name="Podicherti R."/>
            <person name="Tsui H.-C.T."/>
            <person name="Winkler M.E."/>
        </authorList>
    </citation>
    <scope>NUCLEOTIDE SEQUENCE</scope>
</reference>
<comment type="subcellular location">
    <subcellularLocation>
        <location evidence="1">Mitochondrion membrane</location>
    </subcellularLocation>
</comment>
<feature type="transmembrane region" description="Helical" evidence="7">
    <location>
        <begin position="12"/>
        <end position="32"/>
    </location>
</feature>
<keyword evidence="2 7" id="KW-0812">Transmembrane</keyword>
<dbReference type="GO" id="GO:0031966">
    <property type="term" value="C:mitochondrial membrane"/>
    <property type="evidence" value="ECO:0007669"/>
    <property type="project" value="UniProtKB-SubCell"/>
</dbReference>
<dbReference type="GO" id="GO:0006754">
    <property type="term" value="P:ATP biosynthetic process"/>
    <property type="evidence" value="ECO:0007669"/>
    <property type="project" value="UniProtKB-KW"/>
</dbReference>
<keyword evidence="4" id="KW-0496">Mitochondrion</keyword>
<evidence type="ECO:0000259" key="8">
    <source>
        <dbReference type="Pfam" id="PF02326"/>
    </source>
</evidence>
<evidence type="ECO:0000256" key="7">
    <source>
        <dbReference type="SAM" id="Phobius"/>
    </source>
</evidence>
<dbReference type="CDD" id="cd06503">
    <property type="entry name" value="ATP-synt_Fo_b"/>
    <property type="match status" value="1"/>
</dbReference>
<evidence type="ECO:0000256" key="5">
    <source>
        <dbReference type="ARBA" id="ARBA00023136"/>
    </source>
</evidence>
<accession>A0A383D471</accession>
<feature type="non-terminal residue" evidence="9">
    <location>
        <position position="69"/>
    </location>
</feature>
<feature type="domain" description="ATP synthase YMF19-like N-terminal" evidence="8">
    <location>
        <begin position="2"/>
        <end position="62"/>
    </location>
</feature>
<dbReference type="Pfam" id="PF02326">
    <property type="entry name" value="YMF19"/>
    <property type="match status" value="1"/>
</dbReference>
<keyword evidence="6" id="KW-0066">ATP synthesis</keyword>
<evidence type="ECO:0000313" key="9">
    <source>
        <dbReference type="EMBL" id="SVE39201.1"/>
    </source>
</evidence>
<dbReference type="EMBL" id="UINC01214114">
    <property type="protein sequence ID" value="SVE39201.1"/>
    <property type="molecule type" value="Genomic_DNA"/>
</dbReference>
<protein>
    <recommendedName>
        <fullName evidence="8">ATP synthase YMF19-like N-terminal domain-containing protein</fullName>
    </recommendedName>
</protein>
<evidence type="ECO:0000256" key="6">
    <source>
        <dbReference type="ARBA" id="ARBA00023310"/>
    </source>
</evidence>
<evidence type="ECO:0000256" key="3">
    <source>
        <dbReference type="ARBA" id="ARBA00022989"/>
    </source>
</evidence>
<evidence type="ECO:0000256" key="4">
    <source>
        <dbReference type="ARBA" id="ARBA00023128"/>
    </source>
</evidence>
<keyword evidence="5 7" id="KW-0472">Membrane</keyword>
<proteinExistence type="predicted"/>
<sequence>MPQLDVSGFPSQIFWLVITFVFLWWLMAKVALPKVGLVLEERQKKISDSLDMADDLRKEAASELESYEI</sequence>
<dbReference type="InterPro" id="IPR003319">
    <property type="entry name" value="YMF19-like_N"/>
</dbReference>
<evidence type="ECO:0000256" key="1">
    <source>
        <dbReference type="ARBA" id="ARBA00004325"/>
    </source>
</evidence>